<evidence type="ECO:0000256" key="3">
    <source>
        <dbReference type="ARBA" id="ARBA00007953"/>
    </source>
</evidence>
<dbReference type="Gene3D" id="3.30.2350.20">
    <property type="entry name" value="TruD, catalytic domain"/>
    <property type="match status" value="2"/>
</dbReference>
<dbReference type="PROSITE" id="PS01268">
    <property type="entry name" value="UPF0024"/>
    <property type="match status" value="1"/>
</dbReference>
<evidence type="ECO:0000256" key="15">
    <source>
        <dbReference type="SAM" id="MobiDB-lite"/>
    </source>
</evidence>
<dbReference type="FunFam" id="3.30.2350.20:FF:000002">
    <property type="entry name" value="Pseudouridylate synthase 7 homolog"/>
    <property type="match status" value="1"/>
</dbReference>
<evidence type="ECO:0000256" key="4">
    <source>
        <dbReference type="ARBA" id="ARBA00022553"/>
    </source>
</evidence>
<comment type="catalytic activity">
    <reaction evidence="10">
        <text>a uridine in tRNA = a pseudouridine in tRNA</text>
        <dbReference type="Rhea" id="RHEA:54572"/>
        <dbReference type="Rhea" id="RHEA-COMP:13339"/>
        <dbReference type="Rhea" id="RHEA-COMP:13934"/>
        <dbReference type="ChEBI" id="CHEBI:65314"/>
        <dbReference type="ChEBI" id="CHEBI:65315"/>
    </reaction>
</comment>
<dbReference type="PANTHER" id="PTHR13326:SF31">
    <property type="entry name" value="PSEUDOURIDYLATE SYNTHASE 7 HOMOLOG"/>
    <property type="match status" value="1"/>
</dbReference>
<dbReference type="GO" id="GO:0006397">
    <property type="term" value="P:mRNA processing"/>
    <property type="evidence" value="ECO:0007669"/>
    <property type="project" value="UniProtKB-KW"/>
</dbReference>
<keyword evidence="7" id="KW-0508">mRNA splicing</keyword>
<feature type="domain" description="TRUD" evidence="16">
    <location>
        <begin position="364"/>
        <end position="574"/>
    </location>
</feature>
<dbReference type="GO" id="GO:0008380">
    <property type="term" value="P:RNA splicing"/>
    <property type="evidence" value="ECO:0007669"/>
    <property type="project" value="UniProtKB-KW"/>
</dbReference>
<evidence type="ECO:0000256" key="6">
    <source>
        <dbReference type="ARBA" id="ARBA00022694"/>
    </source>
</evidence>
<keyword evidence="4" id="KW-0597">Phosphoprotein</keyword>
<comment type="subcellular location">
    <subcellularLocation>
        <location evidence="2">Nucleus</location>
    </subcellularLocation>
</comment>
<dbReference type="InterPro" id="IPR020103">
    <property type="entry name" value="PsdUridine_synth_cat_dom_sf"/>
</dbReference>
<dbReference type="SUPFAM" id="SSF55120">
    <property type="entry name" value="Pseudouridine synthase"/>
    <property type="match status" value="1"/>
</dbReference>
<dbReference type="GO" id="GO:0005634">
    <property type="term" value="C:nucleus"/>
    <property type="evidence" value="ECO:0007669"/>
    <property type="project" value="UniProtKB-SubCell"/>
</dbReference>
<feature type="compositionally biased region" description="Basic and acidic residues" evidence="15">
    <location>
        <begin position="39"/>
        <end position="51"/>
    </location>
</feature>
<dbReference type="Pfam" id="PF01142">
    <property type="entry name" value="TruD"/>
    <property type="match status" value="1"/>
</dbReference>
<protein>
    <recommendedName>
        <fullName evidence="14">Pseudouridylate synthase 7 homolog</fullName>
    </recommendedName>
</protein>
<name>A0AAD1RPQ8_PELCU</name>
<evidence type="ECO:0000256" key="7">
    <source>
        <dbReference type="ARBA" id="ARBA00023187"/>
    </source>
</evidence>
<evidence type="ECO:0000256" key="1">
    <source>
        <dbReference type="ARBA" id="ARBA00001166"/>
    </source>
</evidence>
<evidence type="ECO:0000313" key="18">
    <source>
        <dbReference type="Proteomes" id="UP001295444"/>
    </source>
</evidence>
<dbReference type="GO" id="GO:0009982">
    <property type="term" value="F:pseudouridine synthase activity"/>
    <property type="evidence" value="ECO:0007669"/>
    <property type="project" value="InterPro"/>
</dbReference>
<dbReference type="PIRSF" id="PIRSF037016">
    <property type="entry name" value="Pseudouridin_synth_euk_prd"/>
    <property type="match status" value="1"/>
</dbReference>
<dbReference type="Proteomes" id="UP001295444">
    <property type="component" value="Chromosome 03"/>
</dbReference>
<comment type="similarity">
    <text evidence="3">Belongs to the pseudouridine synthase TruD family.</text>
</comment>
<comment type="subunit">
    <text evidence="13">Interacts with SIRT1.</text>
</comment>
<dbReference type="InterPro" id="IPR020119">
    <property type="entry name" value="PsdUridine_synth_TruD_CS"/>
</dbReference>
<accession>A0AAD1RPQ8</accession>
<sequence length="655" mass="74171">MESIEISPVSLKRPISTEDLIDDDGAKRQRVSESSLSKEPVKNIQESDHASVTKTKQAIESDISGDVSVNNAEDEAAESEEEALELESEGDQETFADMMKHGLIELDVGITKFVSSHEGFSGILKERYSDFIVHEIGKNGKISYLNDLSVPADKEDPSEEIYSVLSADDKKSLEELQLYKNKETNVAIEVVDDTKEKRTIIHQAIKGLFPGLETKTEDREGKKYIIAYHAAGKNALSNPRKHSWPKSRGSFCHFVLYKENKDTMDAINVLSKFLRVKPNIFSYMGTKDKRAITVQEIAVLKITAQRLAHLNKCLMNFKLGNFSYQKNPLKLGELQGNNFTVVLRNITGTDEQVEQAMTSLRDIGFINYYGMQRFGTTAVPTYQVGRAILQNNWNEMIELILKPRPGAEKGYLVQCREEWAKTRNPDAALKKLPVKRCVEGQLLRGLSKYGLKNIVSAFGIIPRNNRLMYIHSYQSYVWNNMVSKRIEEYGLKVVPGDLVQKGASVVPLEESDIDSYSINDVVMPLPGFDVIYPKHKIAAAYEEMLAADNLDIKNMRHKIKDYSLAGAYRKMVIRPQDVSWELVAYDDPKIPLVTTDVEKLEGKPLPEYKKDGKYRALKMEFSLPPSTYATMAIREVLKMDTSIKNQTQLNTVWLR</sequence>
<comment type="catalytic activity">
    <reaction evidence="1">
        <text>a uridine in mRNA = a pseudouridine in mRNA</text>
        <dbReference type="Rhea" id="RHEA:56644"/>
        <dbReference type="Rhea" id="RHEA-COMP:14658"/>
        <dbReference type="Rhea" id="RHEA-COMP:14659"/>
        <dbReference type="ChEBI" id="CHEBI:65314"/>
        <dbReference type="ChEBI" id="CHEBI:65315"/>
    </reaction>
</comment>
<dbReference type="InterPro" id="IPR011760">
    <property type="entry name" value="PsdUridine_synth_TruD_insert"/>
</dbReference>
<evidence type="ECO:0000256" key="11">
    <source>
        <dbReference type="ARBA" id="ARBA00052210"/>
    </source>
</evidence>
<evidence type="ECO:0000256" key="9">
    <source>
        <dbReference type="ARBA" id="ARBA00023242"/>
    </source>
</evidence>
<evidence type="ECO:0000256" key="5">
    <source>
        <dbReference type="ARBA" id="ARBA00022664"/>
    </source>
</evidence>
<dbReference type="GO" id="GO:0003723">
    <property type="term" value="F:RNA binding"/>
    <property type="evidence" value="ECO:0007669"/>
    <property type="project" value="InterPro"/>
</dbReference>
<evidence type="ECO:0000256" key="2">
    <source>
        <dbReference type="ARBA" id="ARBA00004123"/>
    </source>
</evidence>
<keyword evidence="9" id="KW-0539">Nucleus</keyword>
<dbReference type="InterPro" id="IPR042214">
    <property type="entry name" value="TruD_catalytic"/>
</dbReference>
<feature type="region of interest" description="Disordered" evidence="15">
    <location>
        <begin position="1"/>
        <end position="90"/>
    </location>
</feature>
<dbReference type="GO" id="GO:0001522">
    <property type="term" value="P:pseudouridine synthesis"/>
    <property type="evidence" value="ECO:0007669"/>
    <property type="project" value="InterPro"/>
</dbReference>
<comment type="function">
    <text evidence="12">Pseudouridylate synthase that catalyzes pseudouridylation of RNAs. Acts as a regulator of protein synthesis in embryonic stem cells by mediating pseudouridylation of RNA fragments derived from tRNAs (tRFs): pseudouridylated tRFs inhibit translation by targeting the translation initiation complex. Also catalyzes pseudouridylation of mRNAs: mediates pseudouridylation of mRNAs with the consensus sequence 5'-UGUAG-3'. Acts as a regulator of pre-mRNA splicing by mediating pseudouridylation of pre-mRNAs at locations associated with alternatively spliced regions. Pseudouridylation of pre-mRNAs near splice sites directly regulates mRNA splicing and mRNA 3'-end processing. In addition to mRNAs and tRNAs, binds other types of RNAs, such as snRNAs, Y RNAs and vault RNAs, suggesting that it can catalyze pseudouridylation of many RNA types.</text>
</comment>
<reference evidence="17" key="1">
    <citation type="submission" date="2022-03" db="EMBL/GenBank/DDBJ databases">
        <authorList>
            <person name="Alioto T."/>
            <person name="Alioto T."/>
            <person name="Gomez Garrido J."/>
        </authorList>
    </citation>
    <scope>NUCLEOTIDE SEQUENCE</scope>
</reference>
<dbReference type="GO" id="GO:0008033">
    <property type="term" value="P:tRNA processing"/>
    <property type="evidence" value="ECO:0007669"/>
    <property type="project" value="UniProtKB-KW"/>
</dbReference>
<dbReference type="AlphaFoldDB" id="A0AAD1RPQ8"/>
<dbReference type="PANTHER" id="PTHR13326">
    <property type="entry name" value="TRNA PSEUDOURIDINE SYNTHASE D"/>
    <property type="match status" value="1"/>
</dbReference>
<evidence type="ECO:0000313" key="17">
    <source>
        <dbReference type="EMBL" id="CAH2275752.1"/>
    </source>
</evidence>
<organism evidence="17 18">
    <name type="scientific">Pelobates cultripes</name>
    <name type="common">Western spadefoot toad</name>
    <dbReference type="NCBI Taxonomy" id="61616"/>
    <lineage>
        <taxon>Eukaryota</taxon>
        <taxon>Metazoa</taxon>
        <taxon>Chordata</taxon>
        <taxon>Craniata</taxon>
        <taxon>Vertebrata</taxon>
        <taxon>Euteleostomi</taxon>
        <taxon>Amphibia</taxon>
        <taxon>Batrachia</taxon>
        <taxon>Anura</taxon>
        <taxon>Pelobatoidea</taxon>
        <taxon>Pelobatidae</taxon>
        <taxon>Pelobates</taxon>
    </lineage>
</organism>
<dbReference type="EMBL" id="OW240914">
    <property type="protein sequence ID" value="CAH2275752.1"/>
    <property type="molecule type" value="Genomic_DNA"/>
</dbReference>
<evidence type="ECO:0000259" key="16">
    <source>
        <dbReference type="PROSITE" id="PS50984"/>
    </source>
</evidence>
<keyword evidence="5" id="KW-0507">mRNA processing</keyword>
<dbReference type="FunFam" id="3.30.2350.20:FF:000003">
    <property type="entry name" value="Pseudouridylate synthase 7 homolog"/>
    <property type="match status" value="1"/>
</dbReference>
<keyword evidence="18" id="KW-1185">Reference proteome</keyword>
<evidence type="ECO:0000256" key="10">
    <source>
        <dbReference type="ARBA" id="ARBA00036943"/>
    </source>
</evidence>
<keyword evidence="8" id="KW-0413">Isomerase</keyword>
<evidence type="ECO:0000256" key="14">
    <source>
        <dbReference type="ARBA" id="ARBA00070906"/>
    </source>
</evidence>
<evidence type="ECO:0000256" key="13">
    <source>
        <dbReference type="ARBA" id="ARBA00063455"/>
    </source>
</evidence>
<dbReference type="CDD" id="cd02576">
    <property type="entry name" value="PseudoU_synth_ScPUS7"/>
    <property type="match status" value="1"/>
</dbReference>
<comment type="catalytic activity">
    <reaction evidence="11">
        <text>uridine(13) in tRNA = pseudouridine(13) in tRNA</text>
        <dbReference type="Rhea" id="RHEA:42540"/>
        <dbReference type="Rhea" id="RHEA-COMP:10105"/>
        <dbReference type="Rhea" id="RHEA-COMP:10106"/>
        <dbReference type="ChEBI" id="CHEBI:65314"/>
        <dbReference type="ChEBI" id="CHEBI:65315"/>
    </reaction>
</comment>
<gene>
    <name evidence="17" type="ORF">PECUL_23A046253</name>
</gene>
<dbReference type="PROSITE" id="PS50984">
    <property type="entry name" value="TRUD"/>
    <property type="match status" value="1"/>
</dbReference>
<evidence type="ECO:0000256" key="12">
    <source>
        <dbReference type="ARBA" id="ARBA00053535"/>
    </source>
</evidence>
<proteinExistence type="inferred from homology"/>
<keyword evidence="6" id="KW-0819">tRNA processing</keyword>
<feature type="compositionally biased region" description="Acidic residues" evidence="15">
    <location>
        <begin position="72"/>
        <end position="90"/>
    </location>
</feature>
<dbReference type="NCBIfam" id="TIGR00094">
    <property type="entry name" value="tRNA_TruD_broad"/>
    <property type="match status" value="1"/>
</dbReference>
<evidence type="ECO:0000256" key="8">
    <source>
        <dbReference type="ARBA" id="ARBA00023235"/>
    </source>
</evidence>
<dbReference type="InterPro" id="IPR001656">
    <property type="entry name" value="PsdUridine_synth_TruD"/>
</dbReference>